<feature type="non-terminal residue" evidence="2">
    <location>
        <position position="208"/>
    </location>
</feature>
<keyword evidence="4" id="KW-1185">Reference proteome</keyword>
<gene>
    <name evidence="2" type="ORF">GUITHDRAFT_165395</name>
</gene>
<dbReference type="GO" id="GO:0010468">
    <property type="term" value="P:regulation of gene expression"/>
    <property type="evidence" value="ECO:0007669"/>
    <property type="project" value="TreeGrafter"/>
</dbReference>
<dbReference type="AlphaFoldDB" id="L1IP21"/>
<dbReference type="PANTHER" id="PTHR10694:SF7">
    <property type="entry name" value="[HISTONE H3]-TRIMETHYL-L-LYSINE(9) DEMETHYLASE"/>
    <property type="match status" value="1"/>
</dbReference>
<organism evidence="2">
    <name type="scientific">Guillardia theta (strain CCMP2712)</name>
    <name type="common">Cryptophyte</name>
    <dbReference type="NCBI Taxonomy" id="905079"/>
    <lineage>
        <taxon>Eukaryota</taxon>
        <taxon>Cryptophyceae</taxon>
        <taxon>Pyrenomonadales</taxon>
        <taxon>Geminigeraceae</taxon>
        <taxon>Guillardia</taxon>
    </lineage>
</organism>
<reference evidence="4" key="2">
    <citation type="submission" date="2012-11" db="EMBL/GenBank/DDBJ databases">
        <authorList>
            <person name="Kuo A."/>
            <person name="Curtis B.A."/>
            <person name="Tanifuji G."/>
            <person name="Burki F."/>
            <person name="Gruber A."/>
            <person name="Irimia M."/>
            <person name="Maruyama S."/>
            <person name="Arias M.C."/>
            <person name="Ball S.G."/>
            <person name="Gile G.H."/>
            <person name="Hirakawa Y."/>
            <person name="Hopkins J.F."/>
            <person name="Rensing S.A."/>
            <person name="Schmutz J."/>
            <person name="Symeonidi A."/>
            <person name="Elias M."/>
            <person name="Eveleigh R.J."/>
            <person name="Herman E.K."/>
            <person name="Klute M.J."/>
            <person name="Nakayama T."/>
            <person name="Obornik M."/>
            <person name="Reyes-Prieto A."/>
            <person name="Armbrust E.V."/>
            <person name="Aves S.J."/>
            <person name="Beiko R.G."/>
            <person name="Coutinho P."/>
            <person name="Dacks J.B."/>
            <person name="Durnford D.G."/>
            <person name="Fast N.M."/>
            <person name="Green B.R."/>
            <person name="Grisdale C."/>
            <person name="Hempe F."/>
            <person name="Henrissat B."/>
            <person name="Hoppner M.P."/>
            <person name="Ishida K.-I."/>
            <person name="Kim E."/>
            <person name="Koreny L."/>
            <person name="Kroth P.G."/>
            <person name="Liu Y."/>
            <person name="Malik S.-B."/>
            <person name="Maier U.G."/>
            <person name="McRose D."/>
            <person name="Mock T."/>
            <person name="Neilson J.A."/>
            <person name="Onodera N.T."/>
            <person name="Poole A.M."/>
            <person name="Pritham E.J."/>
            <person name="Richards T.A."/>
            <person name="Rocap G."/>
            <person name="Roy S.W."/>
            <person name="Sarai C."/>
            <person name="Schaack S."/>
            <person name="Shirato S."/>
            <person name="Slamovits C.H."/>
            <person name="Spencer D.F."/>
            <person name="Suzuki S."/>
            <person name="Worden A.Z."/>
            <person name="Zauner S."/>
            <person name="Barry K."/>
            <person name="Bell C."/>
            <person name="Bharti A.K."/>
            <person name="Crow J.A."/>
            <person name="Grimwood J."/>
            <person name="Kramer R."/>
            <person name="Lindquist E."/>
            <person name="Lucas S."/>
            <person name="Salamov A."/>
            <person name="McFadden G.I."/>
            <person name="Lane C.E."/>
            <person name="Keeling P.J."/>
            <person name="Gray M.W."/>
            <person name="Grigoriev I.V."/>
            <person name="Archibald J.M."/>
        </authorList>
    </citation>
    <scope>NUCLEOTIDE SEQUENCE</scope>
    <source>
        <strain evidence="4">CCMP2712</strain>
    </source>
</reference>
<dbReference type="PaxDb" id="55529-EKX37792"/>
<evidence type="ECO:0000313" key="2">
    <source>
        <dbReference type="EMBL" id="EKX37792.1"/>
    </source>
</evidence>
<dbReference type="GO" id="GO:0032454">
    <property type="term" value="F:histone H3K9 demethylase activity"/>
    <property type="evidence" value="ECO:0007669"/>
    <property type="project" value="TreeGrafter"/>
</dbReference>
<dbReference type="InterPro" id="IPR003349">
    <property type="entry name" value="JmjN"/>
</dbReference>
<dbReference type="EnsemblProtists" id="EKX37792">
    <property type="protein sequence ID" value="EKX37792"/>
    <property type="gene ID" value="GUITHDRAFT_165395"/>
</dbReference>
<dbReference type="Proteomes" id="UP000011087">
    <property type="component" value="Unassembled WGS sequence"/>
</dbReference>
<protein>
    <recommendedName>
        <fullName evidence="1">JmjN domain-containing protein</fullName>
    </recommendedName>
</protein>
<dbReference type="PANTHER" id="PTHR10694">
    <property type="entry name" value="LYSINE-SPECIFIC DEMETHYLASE"/>
    <property type="match status" value="1"/>
</dbReference>
<dbReference type="KEGG" id="gtt:GUITHDRAFT_165395"/>
<dbReference type="RefSeq" id="XP_005824772.1">
    <property type="nucleotide sequence ID" value="XM_005824715.1"/>
</dbReference>
<proteinExistence type="predicted"/>
<evidence type="ECO:0000313" key="3">
    <source>
        <dbReference type="EnsemblProtists" id="EKX37792"/>
    </source>
</evidence>
<reference evidence="2 4" key="1">
    <citation type="journal article" date="2012" name="Nature">
        <title>Algal genomes reveal evolutionary mosaicism and the fate of nucleomorphs.</title>
        <authorList>
            <consortium name="DOE Joint Genome Institute"/>
            <person name="Curtis B.A."/>
            <person name="Tanifuji G."/>
            <person name="Burki F."/>
            <person name="Gruber A."/>
            <person name="Irimia M."/>
            <person name="Maruyama S."/>
            <person name="Arias M.C."/>
            <person name="Ball S.G."/>
            <person name="Gile G.H."/>
            <person name="Hirakawa Y."/>
            <person name="Hopkins J.F."/>
            <person name="Kuo A."/>
            <person name="Rensing S.A."/>
            <person name="Schmutz J."/>
            <person name="Symeonidi A."/>
            <person name="Elias M."/>
            <person name="Eveleigh R.J."/>
            <person name="Herman E.K."/>
            <person name="Klute M.J."/>
            <person name="Nakayama T."/>
            <person name="Obornik M."/>
            <person name="Reyes-Prieto A."/>
            <person name="Armbrust E.V."/>
            <person name="Aves S.J."/>
            <person name="Beiko R.G."/>
            <person name="Coutinho P."/>
            <person name="Dacks J.B."/>
            <person name="Durnford D.G."/>
            <person name="Fast N.M."/>
            <person name="Green B.R."/>
            <person name="Grisdale C.J."/>
            <person name="Hempel F."/>
            <person name="Henrissat B."/>
            <person name="Hoppner M.P."/>
            <person name="Ishida K."/>
            <person name="Kim E."/>
            <person name="Koreny L."/>
            <person name="Kroth P.G."/>
            <person name="Liu Y."/>
            <person name="Malik S.B."/>
            <person name="Maier U.G."/>
            <person name="McRose D."/>
            <person name="Mock T."/>
            <person name="Neilson J.A."/>
            <person name="Onodera N.T."/>
            <person name="Poole A.M."/>
            <person name="Pritham E.J."/>
            <person name="Richards T.A."/>
            <person name="Rocap G."/>
            <person name="Roy S.W."/>
            <person name="Sarai C."/>
            <person name="Schaack S."/>
            <person name="Shirato S."/>
            <person name="Slamovits C.H."/>
            <person name="Spencer D.F."/>
            <person name="Suzuki S."/>
            <person name="Worden A.Z."/>
            <person name="Zauner S."/>
            <person name="Barry K."/>
            <person name="Bell C."/>
            <person name="Bharti A.K."/>
            <person name="Crow J.A."/>
            <person name="Grimwood J."/>
            <person name="Kramer R."/>
            <person name="Lindquist E."/>
            <person name="Lucas S."/>
            <person name="Salamov A."/>
            <person name="McFadden G.I."/>
            <person name="Lane C.E."/>
            <person name="Keeling P.J."/>
            <person name="Gray M.W."/>
            <person name="Grigoriev I.V."/>
            <person name="Archibald J.M."/>
        </authorList>
    </citation>
    <scope>NUCLEOTIDE SEQUENCE</scope>
    <source>
        <strain evidence="2 4">CCMP2712</strain>
    </source>
</reference>
<evidence type="ECO:0000259" key="1">
    <source>
        <dbReference type="PROSITE" id="PS51183"/>
    </source>
</evidence>
<dbReference type="EMBL" id="JH993055">
    <property type="protein sequence ID" value="EKX37792.1"/>
    <property type="molecule type" value="Genomic_DNA"/>
</dbReference>
<evidence type="ECO:0000313" key="4">
    <source>
        <dbReference type="Proteomes" id="UP000011087"/>
    </source>
</evidence>
<reference evidence="3" key="3">
    <citation type="submission" date="2016-03" db="UniProtKB">
        <authorList>
            <consortium name="EnsemblProtists"/>
        </authorList>
    </citation>
    <scope>IDENTIFICATION</scope>
</reference>
<feature type="domain" description="JmjN" evidence="1">
    <location>
        <begin position="21"/>
        <end position="62"/>
    </location>
</feature>
<accession>L1IP21</accession>
<dbReference type="GO" id="GO:0005634">
    <property type="term" value="C:nucleus"/>
    <property type="evidence" value="ECO:0007669"/>
    <property type="project" value="TreeGrafter"/>
</dbReference>
<dbReference type="GO" id="GO:0000785">
    <property type="term" value="C:chromatin"/>
    <property type="evidence" value="ECO:0007669"/>
    <property type="project" value="TreeGrafter"/>
</dbReference>
<name>L1IP21_GUITC</name>
<dbReference type="HOGENOM" id="CLU_1323931_0_0_1"/>
<dbReference type="STRING" id="905079.L1IP21"/>
<dbReference type="SMART" id="SM00545">
    <property type="entry name" value="JmjN"/>
    <property type="match status" value="1"/>
</dbReference>
<dbReference type="GO" id="GO:0051864">
    <property type="term" value="F:histone H3K36 demethylase activity"/>
    <property type="evidence" value="ECO:0007669"/>
    <property type="project" value="TreeGrafter"/>
</dbReference>
<sequence>MANSVKPVLKKLPLPAGPPDLPVLRPNPGEFSDLGTYLGSVSKLGQMHGAVRVVPPEGYRARLSYENAETLIRCFGSQSAEGECGLYQLSVEEAGSMYLSDLQRLLSESDHHDSSKWSEDPRAAEIEFWRTLGTGAPSVYTAHSMNSSLFEKTISSWNLSNFEGQVGFDLISSKFTYWHNLQVKTKNPRSWQVSAQGINGLSFGMTFT</sequence>
<dbReference type="GeneID" id="17294482"/>
<dbReference type="Gene3D" id="2.60.120.650">
    <property type="entry name" value="Cupin"/>
    <property type="match status" value="1"/>
</dbReference>
<dbReference type="PROSITE" id="PS51183">
    <property type="entry name" value="JMJN"/>
    <property type="match status" value="1"/>
</dbReference>